<reference evidence="3" key="2">
    <citation type="submission" date="2020-05" db="EMBL/GenBank/DDBJ databases">
        <authorList>
            <person name="Kim H.-S."/>
            <person name="Proctor R.H."/>
            <person name="Brown D.W."/>
        </authorList>
    </citation>
    <scope>NUCLEOTIDE SEQUENCE</scope>
    <source>
        <strain evidence="3">NRRL 20472</strain>
    </source>
</reference>
<comment type="caution">
    <text evidence="3">The sequence shown here is derived from an EMBL/GenBank/DDBJ whole genome shotgun (WGS) entry which is preliminary data.</text>
</comment>
<feature type="compositionally biased region" description="Basic and acidic residues" evidence="2">
    <location>
        <begin position="74"/>
        <end position="98"/>
    </location>
</feature>
<feature type="compositionally biased region" description="Basic and acidic residues" evidence="2">
    <location>
        <begin position="12"/>
        <end position="21"/>
    </location>
</feature>
<sequence length="170" mass="19837">MPKILKSKGHDRHAPYARNEDPQPVPTQAEKMLPVLNHGSIMVRIHQIDVDLIRLKLERDGLVQALNITDEQEDWPKAPDETTNEKGELQRKLRESRASEKLWREENDKNLRTLKTLEKDHEALLALYADKKKELEQVRLFVQSKTNRLEETIEEQAKELQSLKNKSSNT</sequence>
<protein>
    <submittedName>
        <fullName evidence="3">Uncharacterized protein</fullName>
    </submittedName>
</protein>
<evidence type="ECO:0000256" key="2">
    <source>
        <dbReference type="SAM" id="MobiDB-lite"/>
    </source>
</evidence>
<dbReference type="EMBL" id="JABEXW010000717">
    <property type="protein sequence ID" value="KAF4957661.1"/>
    <property type="molecule type" value="Genomic_DNA"/>
</dbReference>
<feature type="compositionally biased region" description="Basic residues" evidence="2">
    <location>
        <begin position="1"/>
        <end position="11"/>
    </location>
</feature>
<evidence type="ECO:0000256" key="1">
    <source>
        <dbReference type="SAM" id="Coils"/>
    </source>
</evidence>
<dbReference type="AlphaFoldDB" id="A0A8H4X1P7"/>
<reference evidence="3" key="1">
    <citation type="journal article" date="2020" name="BMC Genomics">
        <title>Correction to: Identification and distribution of gene clusters required for synthesis of sphingolipid metabolism inhibitors in diverse species of the filamentous fungus Fusarium.</title>
        <authorList>
            <person name="Kim H.S."/>
            <person name="Lohmar J.M."/>
            <person name="Busman M."/>
            <person name="Brown D.W."/>
            <person name="Naumann T.A."/>
            <person name="Divon H.H."/>
            <person name="Lysoe E."/>
            <person name="Uhlig S."/>
            <person name="Proctor R.H."/>
        </authorList>
    </citation>
    <scope>NUCLEOTIDE SEQUENCE</scope>
    <source>
        <strain evidence="3">NRRL 20472</strain>
    </source>
</reference>
<gene>
    <name evidence="3" type="ORF">FSARC_11217</name>
</gene>
<dbReference type="Proteomes" id="UP000622797">
    <property type="component" value="Unassembled WGS sequence"/>
</dbReference>
<proteinExistence type="predicted"/>
<evidence type="ECO:0000313" key="4">
    <source>
        <dbReference type="Proteomes" id="UP000622797"/>
    </source>
</evidence>
<keyword evidence="4" id="KW-1185">Reference proteome</keyword>
<feature type="region of interest" description="Disordered" evidence="2">
    <location>
        <begin position="1"/>
        <end position="26"/>
    </location>
</feature>
<feature type="region of interest" description="Disordered" evidence="2">
    <location>
        <begin position="73"/>
        <end position="98"/>
    </location>
</feature>
<name>A0A8H4X1P7_9HYPO</name>
<organism evidence="3 4">
    <name type="scientific">Fusarium sarcochroum</name>
    <dbReference type="NCBI Taxonomy" id="1208366"/>
    <lineage>
        <taxon>Eukaryota</taxon>
        <taxon>Fungi</taxon>
        <taxon>Dikarya</taxon>
        <taxon>Ascomycota</taxon>
        <taxon>Pezizomycotina</taxon>
        <taxon>Sordariomycetes</taxon>
        <taxon>Hypocreomycetidae</taxon>
        <taxon>Hypocreales</taxon>
        <taxon>Nectriaceae</taxon>
        <taxon>Fusarium</taxon>
        <taxon>Fusarium lateritium species complex</taxon>
    </lineage>
</organism>
<accession>A0A8H4X1P7</accession>
<feature type="coiled-coil region" evidence="1">
    <location>
        <begin position="114"/>
        <end position="166"/>
    </location>
</feature>
<keyword evidence="1" id="KW-0175">Coiled coil</keyword>
<evidence type="ECO:0000313" key="3">
    <source>
        <dbReference type="EMBL" id="KAF4957661.1"/>
    </source>
</evidence>